<evidence type="ECO:0000256" key="5">
    <source>
        <dbReference type="ARBA" id="ARBA00022519"/>
    </source>
</evidence>
<comment type="similarity">
    <text evidence="2 10">Belongs to the ExbD/TolR family.</text>
</comment>
<reference evidence="14" key="1">
    <citation type="submission" date="2018-09" db="EMBL/GenBank/DDBJ databases">
        <authorList>
            <person name="Livingstone P.G."/>
            <person name="Whitworth D.E."/>
        </authorList>
    </citation>
    <scope>NUCLEOTIDE SEQUENCE [LARGE SCALE GENOMIC DNA]</scope>
    <source>
        <strain evidence="14">CA054A</strain>
    </source>
</reference>
<dbReference type="Proteomes" id="UP000268094">
    <property type="component" value="Unassembled WGS sequence"/>
</dbReference>
<dbReference type="OrthoDB" id="9798629at2"/>
<accession>A0A3A8IDG1</accession>
<feature type="region of interest" description="Disordered" evidence="11">
    <location>
        <begin position="133"/>
        <end position="164"/>
    </location>
</feature>
<keyword evidence="3 10" id="KW-0813">Transport</keyword>
<evidence type="ECO:0000256" key="2">
    <source>
        <dbReference type="ARBA" id="ARBA00005811"/>
    </source>
</evidence>
<keyword evidence="6 10" id="KW-0812">Transmembrane</keyword>
<feature type="transmembrane region" description="Helical" evidence="12">
    <location>
        <begin position="20"/>
        <end position="41"/>
    </location>
</feature>
<keyword evidence="8 12" id="KW-1133">Transmembrane helix</keyword>
<evidence type="ECO:0000256" key="6">
    <source>
        <dbReference type="ARBA" id="ARBA00022692"/>
    </source>
</evidence>
<dbReference type="PANTHER" id="PTHR30558:SF12">
    <property type="entry name" value="BIOPOLYMER TRANSPORT PROTEIN EXBD"/>
    <property type="match status" value="1"/>
</dbReference>
<keyword evidence="14" id="KW-1185">Reference proteome</keyword>
<dbReference type="GO" id="GO:0022857">
    <property type="term" value="F:transmembrane transporter activity"/>
    <property type="evidence" value="ECO:0007669"/>
    <property type="project" value="InterPro"/>
</dbReference>
<keyword evidence="7 10" id="KW-0653">Protein transport</keyword>
<comment type="subcellular location">
    <subcellularLocation>
        <location evidence="1">Cell inner membrane</location>
        <topology evidence="1">Single-pass type II membrane protein</topology>
    </subcellularLocation>
    <subcellularLocation>
        <location evidence="10">Cell membrane</location>
        <topology evidence="10">Single-pass type II membrane protein</topology>
    </subcellularLocation>
</comment>
<dbReference type="PANTHER" id="PTHR30558">
    <property type="entry name" value="EXBD MEMBRANE COMPONENT OF PMF-DRIVEN MACROMOLECULE IMPORT SYSTEM"/>
    <property type="match status" value="1"/>
</dbReference>
<evidence type="ECO:0000256" key="3">
    <source>
        <dbReference type="ARBA" id="ARBA00022448"/>
    </source>
</evidence>
<evidence type="ECO:0000256" key="9">
    <source>
        <dbReference type="ARBA" id="ARBA00023136"/>
    </source>
</evidence>
<gene>
    <name evidence="13" type="primary">tolR</name>
    <name evidence="13" type="ORF">D7V88_27360</name>
</gene>
<name>A0A3A8IDG1_9BACT</name>
<evidence type="ECO:0000256" key="8">
    <source>
        <dbReference type="ARBA" id="ARBA00022989"/>
    </source>
</evidence>
<dbReference type="GO" id="GO:0005886">
    <property type="term" value="C:plasma membrane"/>
    <property type="evidence" value="ECO:0007669"/>
    <property type="project" value="UniProtKB-SubCell"/>
</dbReference>
<keyword evidence="5" id="KW-0997">Cell inner membrane</keyword>
<dbReference type="InterPro" id="IPR014168">
    <property type="entry name" value="Tol-Pal_TolR"/>
</dbReference>
<sequence>MGMGGGKGGGGRTTMSEINVTPMVDVMLVLLIIFMVTAPLIQQGVKVNLPETKATPVEATEKKVVLSIDAGKKVYIGDAEVPLEELETKLAANAKAQADKEVYLHADRDVPYGVVVEVMAAAQRAGIKNVGMITDPSTGNKASNPGNKTPTAAGGKGKPKEAKR</sequence>
<dbReference type="Gene3D" id="3.30.420.270">
    <property type="match status" value="1"/>
</dbReference>
<dbReference type="Pfam" id="PF02472">
    <property type="entry name" value="ExbD"/>
    <property type="match status" value="1"/>
</dbReference>
<dbReference type="EMBL" id="RAVZ01000224">
    <property type="protein sequence ID" value="RKG80588.1"/>
    <property type="molecule type" value="Genomic_DNA"/>
</dbReference>
<dbReference type="RefSeq" id="WP_120543566.1">
    <property type="nucleotide sequence ID" value="NZ_RAVZ01000224.1"/>
</dbReference>
<evidence type="ECO:0000313" key="13">
    <source>
        <dbReference type="EMBL" id="RKG80588.1"/>
    </source>
</evidence>
<evidence type="ECO:0000256" key="10">
    <source>
        <dbReference type="RuleBase" id="RU003879"/>
    </source>
</evidence>
<dbReference type="NCBIfam" id="TIGR02801">
    <property type="entry name" value="tolR"/>
    <property type="match status" value="1"/>
</dbReference>
<comment type="caution">
    <text evidence="13">The sequence shown here is derived from an EMBL/GenBank/DDBJ whole genome shotgun (WGS) entry which is preliminary data.</text>
</comment>
<evidence type="ECO:0000256" key="12">
    <source>
        <dbReference type="SAM" id="Phobius"/>
    </source>
</evidence>
<evidence type="ECO:0000256" key="4">
    <source>
        <dbReference type="ARBA" id="ARBA00022475"/>
    </source>
</evidence>
<proteinExistence type="inferred from homology"/>
<evidence type="ECO:0000256" key="11">
    <source>
        <dbReference type="SAM" id="MobiDB-lite"/>
    </source>
</evidence>
<feature type="compositionally biased region" description="Polar residues" evidence="11">
    <location>
        <begin position="135"/>
        <end position="147"/>
    </location>
</feature>
<dbReference type="GO" id="GO:0015031">
    <property type="term" value="P:protein transport"/>
    <property type="evidence" value="ECO:0007669"/>
    <property type="project" value="UniProtKB-KW"/>
</dbReference>
<protein>
    <submittedName>
        <fullName evidence="13">Protein TolR</fullName>
    </submittedName>
</protein>
<dbReference type="InterPro" id="IPR003400">
    <property type="entry name" value="ExbD"/>
</dbReference>
<evidence type="ECO:0000256" key="1">
    <source>
        <dbReference type="ARBA" id="ARBA00004249"/>
    </source>
</evidence>
<keyword evidence="4" id="KW-1003">Cell membrane</keyword>
<keyword evidence="9 12" id="KW-0472">Membrane</keyword>
<evidence type="ECO:0000313" key="14">
    <source>
        <dbReference type="Proteomes" id="UP000268094"/>
    </source>
</evidence>
<organism evidence="13 14">
    <name type="scientific">Corallococcus terminator</name>
    <dbReference type="NCBI Taxonomy" id="2316733"/>
    <lineage>
        <taxon>Bacteria</taxon>
        <taxon>Pseudomonadati</taxon>
        <taxon>Myxococcota</taxon>
        <taxon>Myxococcia</taxon>
        <taxon>Myxococcales</taxon>
        <taxon>Cystobacterineae</taxon>
        <taxon>Myxococcaceae</taxon>
        <taxon>Corallococcus</taxon>
    </lineage>
</organism>
<dbReference type="AlphaFoldDB" id="A0A3A8IDG1"/>
<evidence type="ECO:0000256" key="7">
    <source>
        <dbReference type="ARBA" id="ARBA00022927"/>
    </source>
</evidence>